<protein>
    <submittedName>
        <fullName evidence="2">Uncharacterized protein</fullName>
    </submittedName>
</protein>
<comment type="caution">
    <text evidence="2">The sequence shown here is derived from an EMBL/GenBank/DDBJ whole genome shotgun (WGS) entry which is preliminary data.</text>
</comment>
<name>A0ABP9PD12_9PSEU</name>
<dbReference type="EMBL" id="BAABJP010000001">
    <property type="protein sequence ID" value="GAA5144606.1"/>
    <property type="molecule type" value="Genomic_DNA"/>
</dbReference>
<feature type="region of interest" description="Disordered" evidence="1">
    <location>
        <begin position="1"/>
        <end position="75"/>
    </location>
</feature>
<proteinExistence type="predicted"/>
<organism evidence="2 3">
    <name type="scientific">Pseudonocardia eucalypti</name>
    <dbReference type="NCBI Taxonomy" id="648755"/>
    <lineage>
        <taxon>Bacteria</taxon>
        <taxon>Bacillati</taxon>
        <taxon>Actinomycetota</taxon>
        <taxon>Actinomycetes</taxon>
        <taxon>Pseudonocardiales</taxon>
        <taxon>Pseudonocardiaceae</taxon>
        <taxon>Pseudonocardia</taxon>
    </lineage>
</organism>
<evidence type="ECO:0000256" key="1">
    <source>
        <dbReference type="SAM" id="MobiDB-lite"/>
    </source>
</evidence>
<evidence type="ECO:0000313" key="3">
    <source>
        <dbReference type="Proteomes" id="UP001428817"/>
    </source>
</evidence>
<feature type="compositionally biased region" description="Basic and acidic residues" evidence="1">
    <location>
        <begin position="65"/>
        <end position="75"/>
    </location>
</feature>
<accession>A0ABP9PD12</accession>
<dbReference type="Proteomes" id="UP001428817">
    <property type="component" value="Unassembled WGS sequence"/>
</dbReference>
<gene>
    <name evidence="2" type="ORF">GCM10023321_01260</name>
</gene>
<evidence type="ECO:0000313" key="2">
    <source>
        <dbReference type="EMBL" id="GAA5144606.1"/>
    </source>
</evidence>
<keyword evidence="3" id="KW-1185">Reference proteome</keyword>
<reference evidence="3" key="1">
    <citation type="journal article" date="2019" name="Int. J. Syst. Evol. Microbiol.">
        <title>The Global Catalogue of Microorganisms (GCM) 10K type strain sequencing project: providing services to taxonomists for standard genome sequencing and annotation.</title>
        <authorList>
            <consortium name="The Broad Institute Genomics Platform"/>
            <consortium name="The Broad Institute Genome Sequencing Center for Infectious Disease"/>
            <person name="Wu L."/>
            <person name="Ma J."/>
        </authorList>
    </citation>
    <scope>NUCLEOTIDE SEQUENCE [LARGE SCALE GENOMIC DNA]</scope>
    <source>
        <strain evidence="3">JCM 18303</strain>
    </source>
</reference>
<sequence length="75" mass="7619">MHGALTNQPSANTSTAYSSTTRSGVQNRARPTRACRPNGPPNGALADAAIGSVQLGTTRGVDSGDTGRGELTHRA</sequence>
<feature type="compositionally biased region" description="Low complexity" evidence="1">
    <location>
        <begin position="10"/>
        <end position="23"/>
    </location>
</feature>